<evidence type="ECO:0000256" key="2">
    <source>
        <dbReference type="SAM" id="SignalP"/>
    </source>
</evidence>
<evidence type="ECO:0000313" key="3">
    <source>
        <dbReference type="EMBL" id="MXO58782.1"/>
    </source>
</evidence>
<gene>
    <name evidence="3" type="ORF">GRI89_04410</name>
</gene>
<protein>
    <submittedName>
        <fullName evidence="3">Uncharacterized protein</fullName>
    </submittedName>
</protein>
<feature type="compositionally biased region" description="Polar residues" evidence="1">
    <location>
        <begin position="64"/>
        <end position="76"/>
    </location>
</feature>
<feature type="compositionally biased region" description="Gly residues" evidence="1">
    <location>
        <begin position="80"/>
        <end position="91"/>
    </location>
</feature>
<accession>A0A6I4SWQ3</accession>
<dbReference type="OrthoDB" id="7429159at2"/>
<name>A0A6I4SWQ3_9SPHN</name>
<organism evidence="3 4">
    <name type="scientific">Croceibacterium salegens</name>
    <dbReference type="NCBI Taxonomy" id="1737568"/>
    <lineage>
        <taxon>Bacteria</taxon>
        <taxon>Pseudomonadati</taxon>
        <taxon>Pseudomonadota</taxon>
        <taxon>Alphaproteobacteria</taxon>
        <taxon>Sphingomonadales</taxon>
        <taxon>Erythrobacteraceae</taxon>
        <taxon>Croceibacterium</taxon>
    </lineage>
</organism>
<reference evidence="3 4" key="1">
    <citation type="submission" date="2019-12" db="EMBL/GenBank/DDBJ databases">
        <title>Genomic-based taxomic classification of the family Erythrobacteraceae.</title>
        <authorList>
            <person name="Xu L."/>
        </authorList>
    </citation>
    <scope>NUCLEOTIDE SEQUENCE [LARGE SCALE GENOMIC DNA]</scope>
    <source>
        <strain evidence="3 4">MCCC 1K01500</strain>
    </source>
</reference>
<keyword evidence="4" id="KW-1185">Reference proteome</keyword>
<evidence type="ECO:0000313" key="4">
    <source>
        <dbReference type="Proteomes" id="UP000433652"/>
    </source>
</evidence>
<comment type="caution">
    <text evidence="3">The sequence shown here is derived from an EMBL/GenBank/DDBJ whole genome shotgun (WGS) entry which is preliminary data.</text>
</comment>
<proteinExistence type="predicted"/>
<feature type="signal peptide" evidence="2">
    <location>
        <begin position="1"/>
        <end position="22"/>
    </location>
</feature>
<dbReference type="AlphaFoldDB" id="A0A6I4SWQ3"/>
<dbReference type="RefSeq" id="WP_159792581.1">
    <property type="nucleotide sequence ID" value="NZ_WTYM01000030.1"/>
</dbReference>
<sequence>MKAKLFIVAALGMAVVATPVGAADDESGKDAKEKLICKTDGATGSRIRKNRVCKTEAEWREYQAQTQNNLDRYSNRQGQTNGGAGQAGGPG</sequence>
<feature type="region of interest" description="Disordered" evidence="1">
    <location>
        <begin position="64"/>
        <end position="91"/>
    </location>
</feature>
<evidence type="ECO:0000256" key="1">
    <source>
        <dbReference type="SAM" id="MobiDB-lite"/>
    </source>
</evidence>
<feature type="chain" id="PRO_5026137811" evidence="2">
    <location>
        <begin position="23"/>
        <end position="91"/>
    </location>
</feature>
<dbReference type="Proteomes" id="UP000433652">
    <property type="component" value="Unassembled WGS sequence"/>
</dbReference>
<dbReference type="EMBL" id="WTYM01000030">
    <property type="protein sequence ID" value="MXO58782.1"/>
    <property type="molecule type" value="Genomic_DNA"/>
</dbReference>
<keyword evidence="2" id="KW-0732">Signal</keyword>